<evidence type="ECO:0000313" key="1">
    <source>
        <dbReference type="EMBL" id="MBX40255.1"/>
    </source>
</evidence>
<reference evidence="1" key="1">
    <citation type="submission" date="2018-02" db="EMBL/GenBank/DDBJ databases">
        <title>Rhizophora mucronata_Transcriptome.</title>
        <authorList>
            <person name="Meera S.P."/>
            <person name="Sreeshan A."/>
            <person name="Augustine A."/>
        </authorList>
    </citation>
    <scope>NUCLEOTIDE SEQUENCE</scope>
    <source>
        <tissue evidence="1">Leaf</tissue>
    </source>
</reference>
<protein>
    <submittedName>
        <fullName evidence="1">Uncharacterized protein</fullName>
    </submittedName>
</protein>
<accession>A0A2P2NCP9</accession>
<proteinExistence type="predicted"/>
<dbReference type="EMBL" id="GGEC01059771">
    <property type="protein sequence ID" value="MBX40255.1"/>
    <property type="molecule type" value="Transcribed_RNA"/>
</dbReference>
<sequence>MNDTITTTMAVPVGKVVALDEVTATKQQGCCSF</sequence>
<organism evidence="1">
    <name type="scientific">Rhizophora mucronata</name>
    <name type="common">Asiatic mangrove</name>
    <dbReference type="NCBI Taxonomy" id="61149"/>
    <lineage>
        <taxon>Eukaryota</taxon>
        <taxon>Viridiplantae</taxon>
        <taxon>Streptophyta</taxon>
        <taxon>Embryophyta</taxon>
        <taxon>Tracheophyta</taxon>
        <taxon>Spermatophyta</taxon>
        <taxon>Magnoliopsida</taxon>
        <taxon>eudicotyledons</taxon>
        <taxon>Gunneridae</taxon>
        <taxon>Pentapetalae</taxon>
        <taxon>rosids</taxon>
        <taxon>fabids</taxon>
        <taxon>Malpighiales</taxon>
        <taxon>Rhizophoraceae</taxon>
        <taxon>Rhizophora</taxon>
    </lineage>
</organism>
<dbReference type="AlphaFoldDB" id="A0A2P2NCP9"/>
<name>A0A2P2NCP9_RHIMU</name>